<reference evidence="4" key="2">
    <citation type="submission" date="2024-10" db="UniProtKB">
        <authorList>
            <consortium name="EnsemblProtists"/>
        </authorList>
    </citation>
    <scope>IDENTIFICATION</scope>
</reference>
<dbReference type="Proteomes" id="UP000013827">
    <property type="component" value="Unassembled WGS sequence"/>
</dbReference>
<keyword evidence="1" id="KW-0479">Metal-binding</keyword>
<evidence type="ECO:0000313" key="5">
    <source>
        <dbReference type="Proteomes" id="UP000013827"/>
    </source>
</evidence>
<dbReference type="GeneID" id="17284852"/>
<dbReference type="KEGG" id="ehx:EMIHUDRAFT_351475"/>
<name>A0A0D3KUZ6_EMIH1</name>
<sequence>MPAKSLSPDADVATSPKETITQVYVCKFPSCSRSYVSTDGVRKHCRKHHPAWLAALDEQAKEGRTHNRSELYCVARPLTREEAETFAREEPRKRQRTAPEEVNRGASDETAVDSPLLSTADVPQHAYSTPQHGPAAESPRGEYVFAEHQPWAIAVQMPPLRLEDPLLAHHDSPVTFNFNEAMPPPKRGASLAFGLHSVLSLDPVGPNPYDAEELACVEAERIANETVPVEAEAFCASLFV</sequence>
<dbReference type="AlphaFoldDB" id="A0A0D3KUZ6"/>
<proteinExistence type="predicted"/>
<dbReference type="HOGENOM" id="CLU_1158180_0_0_1"/>
<dbReference type="PaxDb" id="2903-EOD39581"/>
<feature type="region of interest" description="Disordered" evidence="2">
    <location>
        <begin position="83"/>
        <end position="114"/>
    </location>
</feature>
<accession>A0A0D3KUZ6</accession>
<keyword evidence="1" id="KW-0862">Zinc</keyword>
<keyword evidence="5" id="KW-1185">Reference proteome</keyword>
<protein>
    <recommendedName>
        <fullName evidence="3">C2H2-type domain-containing protein</fullName>
    </recommendedName>
</protein>
<keyword evidence="1" id="KW-0863">Zinc-finger</keyword>
<dbReference type="PROSITE" id="PS50157">
    <property type="entry name" value="ZINC_FINGER_C2H2_2"/>
    <property type="match status" value="1"/>
</dbReference>
<dbReference type="EnsemblProtists" id="EOD39581">
    <property type="protein sequence ID" value="EOD39581"/>
    <property type="gene ID" value="EMIHUDRAFT_351475"/>
</dbReference>
<dbReference type="InterPro" id="IPR013087">
    <property type="entry name" value="Znf_C2H2_type"/>
</dbReference>
<feature type="compositionally biased region" description="Basic and acidic residues" evidence="2">
    <location>
        <begin position="83"/>
        <end position="107"/>
    </location>
</feature>
<evidence type="ECO:0000259" key="3">
    <source>
        <dbReference type="PROSITE" id="PS50157"/>
    </source>
</evidence>
<evidence type="ECO:0000313" key="4">
    <source>
        <dbReference type="EnsemblProtists" id="EOD39581"/>
    </source>
</evidence>
<dbReference type="RefSeq" id="XP_005792010.1">
    <property type="nucleotide sequence ID" value="XM_005791953.1"/>
</dbReference>
<organism evidence="4 5">
    <name type="scientific">Emiliania huxleyi (strain CCMP1516)</name>
    <dbReference type="NCBI Taxonomy" id="280463"/>
    <lineage>
        <taxon>Eukaryota</taxon>
        <taxon>Haptista</taxon>
        <taxon>Haptophyta</taxon>
        <taxon>Prymnesiophyceae</taxon>
        <taxon>Isochrysidales</taxon>
        <taxon>Noelaerhabdaceae</taxon>
        <taxon>Emiliania</taxon>
    </lineage>
</organism>
<evidence type="ECO:0000256" key="2">
    <source>
        <dbReference type="SAM" id="MobiDB-lite"/>
    </source>
</evidence>
<dbReference type="GO" id="GO:0008270">
    <property type="term" value="F:zinc ion binding"/>
    <property type="evidence" value="ECO:0007669"/>
    <property type="project" value="UniProtKB-KW"/>
</dbReference>
<feature type="domain" description="C2H2-type" evidence="3">
    <location>
        <begin position="24"/>
        <end position="48"/>
    </location>
</feature>
<reference evidence="5" key="1">
    <citation type="journal article" date="2013" name="Nature">
        <title>Pan genome of the phytoplankton Emiliania underpins its global distribution.</title>
        <authorList>
            <person name="Read B.A."/>
            <person name="Kegel J."/>
            <person name="Klute M.J."/>
            <person name="Kuo A."/>
            <person name="Lefebvre S.C."/>
            <person name="Maumus F."/>
            <person name="Mayer C."/>
            <person name="Miller J."/>
            <person name="Monier A."/>
            <person name="Salamov A."/>
            <person name="Young J."/>
            <person name="Aguilar M."/>
            <person name="Claverie J.M."/>
            <person name="Frickenhaus S."/>
            <person name="Gonzalez K."/>
            <person name="Herman E.K."/>
            <person name="Lin Y.C."/>
            <person name="Napier J."/>
            <person name="Ogata H."/>
            <person name="Sarno A.F."/>
            <person name="Shmutz J."/>
            <person name="Schroeder D."/>
            <person name="de Vargas C."/>
            <person name="Verret F."/>
            <person name="von Dassow P."/>
            <person name="Valentin K."/>
            <person name="Van de Peer Y."/>
            <person name="Wheeler G."/>
            <person name="Dacks J.B."/>
            <person name="Delwiche C.F."/>
            <person name="Dyhrman S.T."/>
            <person name="Glockner G."/>
            <person name="John U."/>
            <person name="Richards T."/>
            <person name="Worden A.Z."/>
            <person name="Zhang X."/>
            <person name="Grigoriev I.V."/>
            <person name="Allen A.E."/>
            <person name="Bidle K."/>
            <person name="Borodovsky M."/>
            <person name="Bowler C."/>
            <person name="Brownlee C."/>
            <person name="Cock J.M."/>
            <person name="Elias M."/>
            <person name="Gladyshev V.N."/>
            <person name="Groth M."/>
            <person name="Guda C."/>
            <person name="Hadaegh A."/>
            <person name="Iglesias-Rodriguez M.D."/>
            <person name="Jenkins J."/>
            <person name="Jones B.M."/>
            <person name="Lawson T."/>
            <person name="Leese F."/>
            <person name="Lindquist E."/>
            <person name="Lobanov A."/>
            <person name="Lomsadze A."/>
            <person name="Malik S.B."/>
            <person name="Marsh M.E."/>
            <person name="Mackinder L."/>
            <person name="Mock T."/>
            <person name="Mueller-Roeber B."/>
            <person name="Pagarete A."/>
            <person name="Parker M."/>
            <person name="Probert I."/>
            <person name="Quesneville H."/>
            <person name="Raines C."/>
            <person name="Rensing S.A."/>
            <person name="Riano-Pachon D.M."/>
            <person name="Richier S."/>
            <person name="Rokitta S."/>
            <person name="Shiraiwa Y."/>
            <person name="Soanes D.M."/>
            <person name="van der Giezen M."/>
            <person name="Wahlund T.M."/>
            <person name="Williams B."/>
            <person name="Wilson W."/>
            <person name="Wolfe G."/>
            <person name="Wurch L.L."/>
        </authorList>
    </citation>
    <scope>NUCLEOTIDE SEQUENCE</scope>
</reference>
<evidence type="ECO:0000256" key="1">
    <source>
        <dbReference type="PROSITE-ProRule" id="PRU00042"/>
    </source>
</evidence>